<comment type="catalytic activity">
    <reaction evidence="1">
        <text>ATP + protein L-histidine = ADP + protein N-phospho-L-histidine.</text>
        <dbReference type="EC" id="2.7.13.3"/>
    </reaction>
</comment>
<dbReference type="AlphaFoldDB" id="A0A2P2D4I1"/>
<feature type="domain" description="PAS" evidence="7">
    <location>
        <begin position="272"/>
        <end position="342"/>
    </location>
</feature>
<evidence type="ECO:0000313" key="10">
    <source>
        <dbReference type="Proteomes" id="UP000245076"/>
    </source>
</evidence>
<dbReference type="PANTHER" id="PTHR43304">
    <property type="entry name" value="PHYTOCHROME-LIKE PROTEIN CPH1"/>
    <property type="match status" value="1"/>
</dbReference>
<evidence type="ECO:0000256" key="4">
    <source>
        <dbReference type="ARBA" id="ARBA00022679"/>
    </source>
</evidence>
<dbReference type="InterPro" id="IPR003661">
    <property type="entry name" value="HisK_dim/P_dom"/>
</dbReference>
<dbReference type="InterPro" id="IPR000700">
    <property type="entry name" value="PAS-assoc_C"/>
</dbReference>
<dbReference type="SMART" id="SM00387">
    <property type="entry name" value="HATPase_c"/>
    <property type="match status" value="1"/>
</dbReference>
<dbReference type="Gene3D" id="3.30.565.10">
    <property type="entry name" value="Histidine kinase-like ATPase, C-terminal domain"/>
    <property type="match status" value="1"/>
</dbReference>
<dbReference type="InterPro" id="IPR003594">
    <property type="entry name" value="HATPase_dom"/>
</dbReference>
<dbReference type="Pfam" id="PF00512">
    <property type="entry name" value="HisKA"/>
    <property type="match status" value="1"/>
</dbReference>
<evidence type="ECO:0000256" key="3">
    <source>
        <dbReference type="ARBA" id="ARBA00022553"/>
    </source>
</evidence>
<dbReference type="InterPro" id="IPR005467">
    <property type="entry name" value="His_kinase_dom"/>
</dbReference>
<gene>
    <name evidence="9" type="ORF">LPTSP1_25550</name>
</gene>
<evidence type="ECO:0000259" key="8">
    <source>
        <dbReference type="PROSITE" id="PS50113"/>
    </source>
</evidence>
<keyword evidence="5" id="KW-0418">Kinase</keyword>
<dbReference type="NCBIfam" id="TIGR00229">
    <property type="entry name" value="sensory_box"/>
    <property type="match status" value="3"/>
</dbReference>
<dbReference type="InterPro" id="IPR036890">
    <property type="entry name" value="HATPase_C_sf"/>
</dbReference>
<comment type="caution">
    <text evidence="9">The sequence shown here is derived from an EMBL/GenBank/DDBJ whole genome shotgun (WGS) entry which is preliminary data.</text>
</comment>
<name>A0A2P2D4I1_9LEPT</name>
<dbReference type="SMART" id="SM00091">
    <property type="entry name" value="PAS"/>
    <property type="match status" value="3"/>
</dbReference>
<dbReference type="PROSITE" id="PS50109">
    <property type="entry name" value="HIS_KIN"/>
    <property type="match status" value="1"/>
</dbReference>
<evidence type="ECO:0000256" key="2">
    <source>
        <dbReference type="ARBA" id="ARBA00012438"/>
    </source>
</evidence>
<dbReference type="SUPFAM" id="SSF55785">
    <property type="entry name" value="PYP-like sensor domain (PAS domain)"/>
    <property type="match status" value="3"/>
</dbReference>
<feature type="domain" description="Histidine kinase" evidence="6">
    <location>
        <begin position="423"/>
        <end position="636"/>
    </location>
</feature>
<proteinExistence type="predicted"/>
<keyword evidence="4" id="KW-0808">Transferase</keyword>
<dbReference type="InterPro" id="IPR052162">
    <property type="entry name" value="Sensor_kinase/Photoreceptor"/>
</dbReference>
<evidence type="ECO:0000259" key="7">
    <source>
        <dbReference type="PROSITE" id="PS50112"/>
    </source>
</evidence>
<evidence type="ECO:0000259" key="6">
    <source>
        <dbReference type="PROSITE" id="PS50109"/>
    </source>
</evidence>
<dbReference type="PANTHER" id="PTHR43304:SF1">
    <property type="entry name" value="PAC DOMAIN-CONTAINING PROTEIN"/>
    <property type="match status" value="1"/>
</dbReference>
<dbReference type="SUPFAM" id="SSF55874">
    <property type="entry name" value="ATPase domain of HSP90 chaperone/DNA topoisomerase II/histidine kinase"/>
    <property type="match status" value="1"/>
</dbReference>
<accession>A0A2P2D4I1</accession>
<feature type="domain" description="PAS" evidence="7">
    <location>
        <begin position="18"/>
        <end position="88"/>
    </location>
</feature>
<dbReference type="Proteomes" id="UP000245076">
    <property type="component" value="Unassembled WGS sequence"/>
</dbReference>
<dbReference type="InterPro" id="IPR001610">
    <property type="entry name" value="PAC"/>
</dbReference>
<evidence type="ECO:0000313" key="9">
    <source>
        <dbReference type="EMBL" id="GBF39553.1"/>
    </source>
</evidence>
<dbReference type="EC" id="2.7.13.3" evidence="2"/>
<dbReference type="Gene3D" id="2.10.70.100">
    <property type="match status" value="1"/>
</dbReference>
<dbReference type="Gene3D" id="1.10.287.130">
    <property type="match status" value="1"/>
</dbReference>
<evidence type="ECO:0000256" key="1">
    <source>
        <dbReference type="ARBA" id="ARBA00000085"/>
    </source>
</evidence>
<dbReference type="SMART" id="SM00388">
    <property type="entry name" value="HisKA"/>
    <property type="match status" value="1"/>
</dbReference>
<dbReference type="Gene3D" id="3.30.450.20">
    <property type="entry name" value="PAS domain"/>
    <property type="match status" value="3"/>
</dbReference>
<feature type="domain" description="PAC" evidence="8">
    <location>
        <begin position="346"/>
        <end position="398"/>
    </location>
</feature>
<protein>
    <recommendedName>
        <fullName evidence="2">histidine kinase</fullName>
        <ecNumber evidence="2">2.7.13.3</ecNumber>
    </recommendedName>
</protein>
<reference evidence="9 10" key="1">
    <citation type="submission" date="2018-02" db="EMBL/GenBank/DDBJ databases">
        <title>Novel Leptospira species isolated from soil and water in Japan.</title>
        <authorList>
            <person name="Nakao R."/>
            <person name="Masuzawa T."/>
        </authorList>
    </citation>
    <scope>NUCLEOTIDE SEQUENCE [LARGE SCALE GENOMIC DNA]</scope>
    <source>
        <strain evidence="9 10">E8</strain>
    </source>
</reference>
<evidence type="ECO:0000256" key="5">
    <source>
        <dbReference type="ARBA" id="ARBA00022777"/>
    </source>
</evidence>
<dbReference type="PROSITE" id="PS50113">
    <property type="entry name" value="PAC"/>
    <property type="match status" value="3"/>
</dbReference>
<dbReference type="InterPro" id="IPR036097">
    <property type="entry name" value="HisK_dim/P_sf"/>
</dbReference>
<feature type="domain" description="PAC" evidence="8">
    <location>
        <begin position="220"/>
        <end position="271"/>
    </location>
</feature>
<dbReference type="CDD" id="cd00130">
    <property type="entry name" value="PAS"/>
    <property type="match status" value="3"/>
</dbReference>
<dbReference type="InterPro" id="IPR000014">
    <property type="entry name" value="PAS"/>
</dbReference>
<organism evidence="9 10">
    <name type="scientific">Leptospira johnsonii</name>
    <dbReference type="NCBI Taxonomy" id="1917820"/>
    <lineage>
        <taxon>Bacteria</taxon>
        <taxon>Pseudomonadati</taxon>
        <taxon>Spirochaetota</taxon>
        <taxon>Spirochaetia</taxon>
        <taxon>Leptospirales</taxon>
        <taxon>Leptospiraceae</taxon>
        <taxon>Leptospira</taxon>
    </lineage>
</organism>
<feature type="domain" description="PAC" evidence="8">
    <location>
        <begin position="92"/>
        <end position="144"/>
    </location>
</feature>
<keyword evidence="10" id="KW-1185">Reference proteome</keyword>
<keyword evidence="3" id="KW-0597">Phosphoprotein</keyword>
<dbReference type="InterPro" id="IPR004358">
    <property type="entry name" value="Sig_transdc_His_kin-like_C"/>
</dbReference>
<sequence>MHFMEEGSGQEEIELDQNQDLYRILIETSRELICLHDPEGIYLYVNPIIETLTGFKPEELLGRNPYDFIHPDDRERILKDSHNPAKEGRPTVATQYRFLKKNGDYVWFQTLTQPISNKEGKVTHLNTTSRDVTDQVQLTESLQQEKKFSSIMAELAKVGAWESNLETGTLYWSSEIYKILERDPSLGIDRDTVYQKYSYPEDLEKLKENNLRVYQKGEMYSVEHRMVTETGRVIWVRTQGKPAYSDGRIVGVYGAMQDITLSKLVEEEIRVSEKKFSEAFHSSGNGIILLDKNGLFLELNQSFAKMLGYEPDELLFKSFQDVTYPEDLNVGAEAFRKIIVGERDSAQFAKRYIHKKGHIVWVFITGVAVRKDSGELMFIVSQIQDISRKRILENILREKNARLRSVGNHLKERISQLEEFNQIVSHNMRSPIGNISTLVKFLEEAETEEERLEYMDYLKTTSDQLLTTLNEIVEVIKIRQSPKVVSEEISFESIFSRVKAMFLGQILEYEAEIIADFSKSPSIVYPQVYLESIFLNLLSNSLKYRSESPHPVIRFKTYWSHGNHILEVQDNGLGIDLNKHGDQIFKLHKRFHRNTEGRGLGLFMTKNQIESLGGEIHVESSPGQGTKFTIHLSKANEFNI</sequence>
<dbReference type="Pfam" id="PF08447">
    <property type="entry name" value="PAS_3"/>
    <property type="match status" value="2"/>
</dbReference>
<dbReference type="Pfam" id="PF02518">
    <property type="entry name" value="HATPase_c"/>
    <property type="match status" value="1"/>
</dbReference>
<dbReference type="SMART" id="SM00086">
    <property type="entry name" value="PAC"/>
    <property type="match status" value="3"/>
</dbReference>
<dbReference type="SUPFAM" id="SSF47384">
    <property type="entry name" value="Homodimeric domain of signal transducing histidine kinase"/>
    <property type="match status" value="1"/>
</dbReference>
<dbReference type="EMBL" id="BFAY01000011">
    <property type="protein sequence ID" value="GBF39553.1"/>
    <property type="molecule type" value="Genomic_DNA"/>
</dbReference>
<dbReference type="Pfam" id="PF13426">
    <property type="entry name" value="PAS_9"/>
    <property type="match status" value="1"/>
</dbReference>
<dbReference type="InterPro" id="IPR013655">
    <property type="entry name" value="PAS_fold_3"/>
</dbReference>
<dbReference type="PROSITE" id="PS50112">
    <property type="entry name" value="PAS"/>
    <property type="match status" value="2"/>
</dbReference>
<dbReference type="InterPro" id="IPR035965">
    <property type="entry name" value="PAS-like_dom_sf"/>
</dbReference>
<dbReference type="PRINTS" id="PR00344">
    <property type="entry name" value="BCTRLSENSOR"/>
</dbReference>
<dbReference type="GO" id="GO:0000155">
    <property type="term" value="F:phosphorelay sensor kinase activity"/>
    <property type="evidence" value="ECO:0007669"/>
    <property type="project" value="InterPro"/>
</dbReference>